<accession>A0AB37U7H7</accession>
<reference evidence="3 4" key="1">
    <citation type="journal article" date="2019" name="Genome Biol. Evol.">
        <title>Day and night: Metabolic profiles and evolutionary relationships of six axenic non-marine cyanobacteria.</title>
        <authorList>
            <person name="Will S.E."/>
            <person name="Henke P."/>
            <person name="Boedeker C."/>
            <person name="Huang S."/>
            <person name="Brinkmann H."/>
            <person name="Rohde M."/>
            <person name="Jarek M."/>
            <person name="Friedl T."/>
            <person name="Seufert S."/>
            <person name="Schumacher M."/>
            <person name="Overmann J."/>
            <person name="Neumann-Schaal M."/>
            <person name="Petersen J."/>
        </authorList>
    </citation>
    <scope>NUCLEOTIDE SEQUENCE [LARGE SCALE GENOMIC DNA]</scope>
    <source>
        <strain evidence="3 4">SAG 39.79</strain>
    </source>
</reference>
<feature type="region of interest" description="Disordered" evidence="1">
    <location>
        <begin position="547"/>
        <end position="568"/>
    </location>
</feature>
<gene>
    <name evidence="3" type="ORF">DSM107010_72120</name>
</gene>
<sequence length="568" mass="64987">MKARESGFSQETAAAKGGFSERTGRRIEAGEHQPQRGRPHDWRTRKDPLAEVWDSELVPLLQRQPQLQAMTLFEYLQQKYPGKYRQSIMRTLQRRVQQWKATSGPAQSVMFELEHQPGVMGLSDFTKLKQVQVTIAGQPLEHLLYHYRLAYSGWQYVQVIHGGESLVALSEGLQNALAACGGCPQEHRTDSLSAAYRNLGRRTSEDLTQMYQRLCQHYNLRPSRNNRGLAHENGSIESPHGYFKRRLHQALLLRGSFDFDSVAAYQAFIHQVVEQLNRRIQAKFQEEQSYLHPLPNYRYPDYEILSVRVTSRSTITVRCVTYTVPSQLIGLRLSIHLHHDRIVGFVGTQQVVELPRIHVLSSNPLRRSRCVNYRHVIDSLRLKPRAFLHCTWQQELLPDDNYRQLWQEMLTQFDSYTAARLMTEALYIAAKQDKEHAVAMYLADQLGSSTLSLAGLQQQFHLSESVTHPTLAVQQHDLSPYDSLLHHVPQQQPNHSHRDSRLSPQNAQTAPHEQPLARVGASSPIAGLDTRAVLACTVRIRSNATLPSTSATRPQRCPPTPRKRFFQL</sequence>
<evidence type="ECO:0000313" key="4">
    <source>
        <dbReference type="Proteomes" id="UP000282574"/>
    </source>
</evidence>
<proteinExistence type="predicted"/>
<evidence type="ECO:0000256" key="1">
    <source>
        <dbReference type="SAM" id="MobiDB-lite"/>
    </source>
</evidence>
<feature type="compositionally biased region" description="Polar residues" evidence="1">
    <location>
        <begin position="502"/>
        <end position="511"/>
    </location>
</feature>
<dbReference type="EMBL" id="RSCK01000213">
    <property type="protein sequence ID" value="RUS94189.1"/>
    <property type="molecule type" value="Genomic_DNA"/>
</dbReference>
<dbReference type="Proteomes" id="UP000282574">
    <property type="component" value="Unassembled WGS sequence"/>
</dbReference>
<dbReference type="SUPFAM" id="SSF53098">
    <property type="entry name" value="Ribonuclease H-like"/>
    <property type="match status" value="1"/>
</dbReference>
<keyword evidence="4" id="KW-1185">Reference proteome</keyword>
<dbReference type="InterPro" id="IPR001584">
    <property type="entry name" value="Integrase_cat-core"/>
</dbReference>
<comment type="caution">
    <text evidence="3">The sequence shown here is derived from an EMBL/GenBank/DDBJ whole genome shotgun (WGS) entry which is preliminary data.</text>
</comment>
<feature type="domain" description="Integrase catalytic" evidence="2">
    <location>
        <begin position="113"/>
        <end position="301"/>
    </location>
</feature>
<dbReference type="PANTHER" id="PTHR35004:SF7">
    <property type="entry name" value="INTEGRASE PROTEIN"/>
    <property type="match status" value="1"/>
</dbReference>
<protein>
    <submittedName>
        <fullName evidence="3">Transposase</fullName>
    </submittedName>
</protein>
<evidence type="ECO:0000259" key="2">
    <source>
        <dbReference type="PROSITE" id="PS50994"/>
    </source>
</evidence>
<dbReference type="PROSITE" id="PS50994">
    <property type="entry name" value="INTEGRASE"/>
    <property type="match status" value="1"/>
</dbReference>
<dbReference type="AlphaFoldDB" id="A0AB37U7H7"/>
<feature type="region of interest" description="Disordered" evidence="1">
    <location>
        <begin position="1"/>
        <end position="43"/>
    </location>
</feature>
<feature type="region of interest" description="Disordered" evidence="1">
    <location>
        <begin position="486"/>
        <end position="522"/>
    </location>
</feature>
<dbReference type="GO" id="GO:0015074">
    <property type="term" value="P:DNA integration"/>
    <property type="evidence" value="ECO:0007669"/>
    <property type="project" value="InterPro"/>
</dbReference>
<dbReference type="InterPro" id="IPR012337">
    <property type="entry name" value="RNaseH-like_sf"/>
</dbReference>
<evidence type="ECO:0000313" key="3">
    <source>
        <dbReference type="EMBL" id="RUS94189.1"/>
    </source>
</evidence>
<name>A0AB37U7H7_9CYAN</name>
<dbReference type="NCBIfam" id="NF033546">
    <property type="entry name" value="transpos_IS21"/>
    <property type="match status" value="1"/>
</dbReference>
<feature type="compositionally biased region" description="Basic and acidic residues" evidence="1">
    <location>
        <begin position="22"/>
        <end position="43"/>
    </location>
</feature>
<dbReference type="PANTHER" id="PTHR35004">
    <property type="entry name" value="TRANSPOSASE RV3428C-RELATED"/>
    <property type="match status" value="1"/>
</dbReference>
<organism evidence="3 4">
    <name type="scientific">Chroococcidiopsis cubana SAG 39.79</name>
    <dbReference type="NCBI Taxonomy" id="388085"/>
    <lineage>
        <taxon>Bacteria</taxon>
        <taxon>Bacillati</taxon>
        <taxon>Cyanobacteriota</taxon>
        <taxon>Cyanophyceae</taxon>
        <taxon>Chroococcidiopsidales</taxon>
        <taxon>Chroococcidiopsidaceae</taxon>
        <taxon>Chroococcidiopsis</taxon>
    </lineage>
</organism>